<dbReference type="GO" id="GO:0051287">
    <property type="term" value="F:NAD binding"/>
    <property type="evidence" value="ECO:0007669"/>
    <property type="project" value="UniProtKB-UniRule"/>
</dbReference>
<evidence type="ECO:0000256" key="6">
    <source>
        <dbReference type="PIRSR" id="PIRSR611284-1"/>
    </source>
</evidence>
<dbReference type="PRINTS" id="PR00081">
    <property type="entry name" value="GDHRDH"/>
</dbReference>
<feature type="domain" description="Ketoreductase" evidence="9">
    <location>
        <begin position="8"/>
        <end position="187"/>
    </location>
</feature>
<comment type="subunit">
    <text evidence="8">Homotetramer.</text>
</comment>
<dbReference type="GO" id="GO:0006633">
    <property type="term" value="P:fatty acid biosynthetic process"/>
    <property type="evidence" value="ECO:0007669"/>
    <property type="project" value="UniProtKB-UniPathway"/>
</dbReference>
<keyword evidence="8" id="KW-0444">Lipid biosynthesis</keyword>
<evidence type="ECO:0000256" key="1">
    <source>
        <dbReference type="ARBA" id="ARBA00006484"/>
    </source>
</evidence>
<comment type="similarity">
    <text evidence="1 8">Belongs to the short-chain dehydrogenases/reductases (SDR) family.</text>
</comment>
<dbReference type="InterPro" id="IPR020904">
    <property type="entry name" value="Sc_DH/Rdtase_CS"/>
</dbReference>
<evidence type="ECO:0000259" key="9">
    <source>
        <dbReference type="SMART" id="SM00822"/>
    </source>
</evidence>
<dbReference type="NCBIfam" id="TIGR01830">
    <property type="entry name" value="3oxo_ACP_reduc"/>
    <property type="match status" value="1"/>
</dbReference>
<comment type="catalytic activity">
    <reaction evidence="5 8">
        <text>a (3R)-hydroxyacyl-[ACP] + NADP(+) = a 3-oxoacyl-[ACP] + NADPH + H(+)</text>
        <dbReference type="Rhea" id="RHEA:17397"/>
        <dbReference type="Rhea" id="RHEA-COMP:9916"/>
        <dbReference type="Rhea" id="RHEA-COMP:9945"/>
        <dbReference type="ChEBI" id="CHEBI:15378"/>
        <dbReference type="ChEBI" id="CHEBI:57783"/>
        <dbReference type="ChEBI" id="CHEBI:58349"/>
        <dbReference type="ChEBI" id="CHEBI:78776"/>
        <dbReference type="ChEBI" id="CHEBI:78827"/>
        <dbReference type="EC" id="1.1.1.100"/>
    </reaction>
</comment>
<dbReference type="InterPro" id="IPR057326">
    <property type="entry name" value="KR_dom"/>
</dbReference>
<dbReference type="EMBL" id="FOGT01000020">
    <property type="protein sequence ID" value="SES37710.1"/>
    <property type="molecule type" value="Genomic_DNA"/>
</dbReference>
<gene>
    <name evidence="10" type="ORF">SAMN05518684_12034</name>
</gene>
<evidence type="ECO:0000313" key="10">
    <source>
        <dbReference type="EMBL" id="SES37710.1"/>
    </source>
</evidence>
<dbReference type="Pfam" id="PF13561">
    <property type="entry name" value="adh_short_C2"/>
    <property type="match status" value="1"/>
</dbReference>
<evidence type="ECO:0000313" key="11">
    <source>
        <dbReference type="Proteomes" id="UP000198571"/>
    </source>
</evidence>
<evidence type="ECO:0000256" key="4">
    <source>
        <dbReference type="ARBA" id="ARBA00023002"/>
    </source>
</evidence>
<dbReference type="UniPathway" id="UPA00094"/>
<protein>
    <recommendedName>
        <fullName evidence="2 8">3-oxoacyl-[acyl-carrier-protein] reductase</fullName>
        <ecNumber evidence="2 8">1.1.1.100</ecNumber>
    </recommendedName>
</protein>
<keyword evidence="8" id="KW-0275">Fatty acid biosynthesis</keyword>
<feature type="binding site" evidence="7">
    <location>
        <begin position="14"/>
        <end position="17"/>
    </location>
    <ligand>
        <name>NADP(+)</name>
        <dbReference type="ChEBI" id="CHEBI:58349"/>
    </ligand>
</feature>
<dbReference type="STRING" id="1601833.SAMN05518684_12034"/>
<dbReference type="SUPFAM" id="SSF51735">
    <property type="entry name" value="NAD(P)-binding Rossmann-fold domains"/>
    <property type="match status" value="1"/>
</dbReference>
<dbReference type="Proteomes" id="UP000198571">
    <property type="component" value="Unassembled WGS sequence"/>
</dbReference>
<keyword evidence="3 7" id="KW-0521">NADP</keyword>
<dbReference type="GO" id="GO:0004316">
    <property type="term" value="F:3-oxoacyl-[acyl-carrier-protein] reductase (NADPH) activity"/>
    <property type="evidence" value="ECO:0007669"/>
    <property type="project" value="UniProtKB-UniRule"/>
</dbReference>
<dbReference type="PRINTS" id="PR00080">
    <property type="entry name" value="SDRFAMILY"/>
</dbReference>
<dbReference type="GO" id="GO:0048038">
    <property type="term" value="F:quinone binding"/>
    <property type="evidence" value="ECO:0007669"/>
    <property type="project" value="TreeGrafter"/>
</dbReference>
<dbReference type="InterPro" id="IPR036291">
    <property type="entry name" value="NAD(P)-bd_dom_sf"/>
</dbReference>
<dbReference type="AlphaFoldDB" id="A0A1H9WUV6"/>
<keyword evidence="8" id="KW-0276">Fatty acid metabolism</keyword>
<feature type="active site" description="Proton acceptor" evidence="6">
    <location>
        <position position="156"/>
    </location>
</feature>
<keyword evidence="11" id="KW-1185">Reference proteome</keyword>
<dbReference type="PANTHER" id="PTHR42760">
    <property type="entry name" value="SHORT-CHAIN DEHYDROGENASES/REDUCTASES FAMILY MEMBER"/>
    <property type="match status" value="1"/>
</dbReference>
<organism evidence="10 11">
    <name type="scientific">Salipaludibacillus aurantiacus</name>
    <dbReference type="NCBI Taxonomy" id="1601833"/>
    <lineage>
        <taxon>Bacteria</taxon>
        <taxon>Bacillati</taxon>
        <taxon>Bacillota</taxon>
        <taxon>Bacilli</taxon>
        <taxon>Bacillales</taxon>
        <taxon>Bacillaceae</taxon>
    </lineage>
</organism>
<dbReference type="SMART" id="SM00822">
    <property type="entry name" value="PKS_KR"/>
    <property type="match status" value="1"/>
</dbReference>
<dbReference type="CDD" id="cd05333">
    <property type="entry name" value="BKR_SDR_c"/>
    <property type="match status" value="1"/>
</dbReference>
<dbReference type="FunFam" id="3.40.50.720:FF:000115">
    <property type="entry name" value="3-oxoacyl-[acyl-carrier-protein] reductase FabG"/>
    <property type="match status" value="1"/>
</dbReference>
<keyword evidence="4 8" id="KW-0560">Oxidoreductase</keyword>
<dbReference type="NCBIfam" id="NF004198">
    <property type="entry name" value="PRK05653.1-3"/>
    <property type="match status" value="1"/>
</dbReference>
<keyword evidence="8" id="KW-0443">Lipid metabolism</keyword>
<reference evidence="11" key="1">
    <citation type="submission" date="2016-10" db="EMBL/GenBank/DDBJ databases">
        <authorList>
            <person name="Varghese N."/>
            <person name="Submissions S."/>
        </authorList>
    </citation>
    <scope>NUCLEOTIDE SEQUENCE [LARGE SCALE GENOMIC DNA]</scope>
    <source>
        <strain evidence="11">S9</strain>
    </source>
</reference>
<feature type="binding site" evidence="7">
    <location>
        <begin position="156"/>
        <end position="160"/>
    </location>
    <ligand>
        <name>NADP(+)</name>
        <dbReference type="ChEBI" id="CHEBI:58349"/>
    </ligand>
</feature>
<evidence type="ECO:0000256" key="3">
    <source>
        <dbReference type="ARBA" id="ARBA00022857"/>
    </source>
</evidence>
<evidence type="ECO:0000256" key="7">
    <source>
        <dbReference type="PIRSR" id="PIRSR611284-2"/>
    </source>
</evidence>
<dbReference type="PANTHER" id="PTHR42760:SF133">
    <property type="entry name" value="3-OXOACYL-[ACYL-CARRIER-PROTEIN] REDUCTASE"/>
    <property type="match status" value="1"/>
</dbReference>
<dbReference type="NCBIfam" id="NF005559">
    <property type="entry name" value="PRK07231.1"/>
    <property type="match status" value="1"/>
</dbReference>
<accession>A0A1H9WUV6</accession>
<feature type="binding site" evidence="7">
    <location>
        <position position="91"/>
    </location>
    <ligand>
        <name>NADP(+)</name>
        <dbReference type="ChEBI" id="CHEBI:58349"/>
    </ligand>
</feature>
<dbReference type="PROSITE" id="PS00061">
    <property type="entry name" value="ADH_SHORT"/>
    <property type="match status" value="1"/>
</dbReference>
<comment type="pathway">
    <text evidence="8">Lipid metabolism; fatty acid biosynthesis.</text>
</comment>
<dbReference type="EC" id="1.1.1.100" evidence="2 8"/>
<dbReference type="InterPro" id="IPR011284">
    <property type="entry name" value="3oxo_ACP_reduc"/>
</dbReference>
<sequence>MTMRLKDKVAMITGASRGIGEATAKKFALEGAKLVLVDLNKKEIDKTSDLIKKLGGDCIGMEADVTDREQVEQLIKASTAHYGRIDIVINNAGITQDATLVKMTEQQWDRVIDVNLKGVFNVSQAAAKVMIEQKSGVILNASSIVGLYGNYGQTNYSASKGGVIMMTKSWAKELGKHGIRVNAIAPGYISTAMVDKVPDKVKEMIRNKSVLNRLGSPEDIANGYTFLASDEAQYITGTILNIDGGTVI</sequence>
<dbReference type="InterPro" id="IPR002347">
    <property type="entry name" value="SDR_fam"/>
</dbReference>
<comment type="function">
    <text evidence="8">Catalyzes the NADPH-dependent reduction of beta-ketoacyl-ACP substrates to beta-hydroxyacyl-ACP products, the first reductive step in the elongation cycle of fatty acid biosynthesis.</text>
</comment>
<dbReference type="Gene3D" id="3.40.50.720">
    <property type="entry name" value="NAD(P)-binding Rossmann-like Domain"/>
    <property type="match status" value="1"/>
</dbReference>
<proteinExistence type="inferred from homology"/>
<name>A0A1H9WUV6_9BACI</name>
<evidence type="ECO:0000256" key="2">
    <source>
        <dbReference type="ARBA" id="ARBA00012948"/>
    </source>
</evidence>
<feature type="binding site" evidence="7">
    <location>
        <position position="189"/>
    </location>
    <ligand>
        <name>NADP(+)</name>
        <dbReference type="ChEBI" id="CHEBI:58349"/>
    </ligand>
</feature>
<evidence type="ECO:0000256" key="8">
    <source>
        <dbReference type="RuleBase" id="RU366074"/>
    </source>
</evidence>
<evidence type="ECO:0000256" key="5">
    <source>
        <dbReference type="ARBA" id="ARBA00048508"/>
    </source>
</evidence>
<dbReference type="NCBIfam" id="NF009466">
    <property type="entry name" value="PRK12826.1-2"/>
    <property type="match status" value="1"/>
</dbReference>